<protein>
    <submittedName>
        <fullName evidence="5">Lamin tail domain-containing protein</fullName>
    </submittedName>
</protein>
<dbReference type="AlphaFoldDB" id="A0A8J7RP73"/>
<dbReference type="EMBL" id="JAFIDN010000001">
    <property type="protein sequence ID" value="MBP3191324.1"/>
    <property type="molecule type" value="Genomic_DNA"/>
</dbReference>
<keyword evidence="6" id="KW-1185">Reference proteome</keyword>
<feature type="compositionally biased region" description="Basic residues" evidence="2">
    <location>
        <begin position="779"/>
        <end position="790"/>
    </location>
</feature>
<sequence>MGLRGEHLVTLFNPRKYLAGFRIRVVARGRNLYLTSLFVWIHVLAALVVITPDSNGKSGEEVFHSRFADSDLSAQWDGDPGNFIPATDNRHLPLKLNAPPESGMSWIATREAFSGKVREWVIRQNFAPSNNNRSFFFLNAGQPDLTDENLSGLAIRTGENGNPKHFRLIPFENGRPGSSVWESDVHINPETAYRIRVLQTPDNELHFYIAEGPEGVPLLQSETYALSEHDLNQTAGETGSGHSRDRLTGHFGIRADYTATRSDQTSFGDVIISETYPEPGIAEVHVLEQAIKVTFTIPPAPEERTQTLFSINNGNAAFELECEHPQICKLRLAEPIDPGMHYLEVSSYRTIYGQTANLEKTEFIVPHTAESGDVAINEFMYDPPEDVPQYVELFNHTDKVLSLKNWRLQRRNLASETERYITANDLQMHPGEYLVLTADKAALTHTMGAENVFEMSGFPRLNRASVDKIRLFSEDNQLIDSLQYQPSSWGGRGVALERKSPVVPAWLELNWNESNAVQGGTPGTVNSVTPPDSALSLISMDYSGADRIILGFDNYLKPDAAESPDFYRLSDIHDDRSVSAEPSLTSGSEITLHLHQPMSHGAEYHLEINGVSDLFGNIIEPVIKTFHYYHTHTPEPGDVVINEILYRPGENDALRFMEIKNTSEHVFDLRGWKTGRHTGNAVTIIEEHSEKPVFLLPGQKAVISEKEMVIPYAVNIHIPLASFPSYSRLGDSPRIISPQGITIDSVGYKPDWGGNADGISLERIDPQGASSDPANWAGHPHHHTAGKKNHNRDDSPGPPEALLAEIENGSMVTIHFNRFISSGSIEHIHLHDRKLELTAPENLQLFRSKFTFSDGDDIQRMPKSVHMSGFRDYAGRKNDGQELDVSFPPVSGDLIINEIMYQPLAERYSSTHDQSEYVEIFNRKDFSILLAGLHLHDRPDKQGAVRSMKPEVNILQTLAPGSYAVFHADTSRSPGTARIFQAFDVPEDIHQHFYRVDRLTLGLSTQGDHLYLANRAGDVIDSVWYRPEWHNPDVTDTRGISLERIRYDAGSQNPDNWTSNTMLQGGTPGFENSVSAPVNQDISTGLHLEPNPFSPDGDGVNDHLVISYQLEYSDYLMHVRIFDRNGRPVRTLADGERAGYSGKLIWDGRDDSGLLCRVGLYIVHFEAASRRGGSKSYRIIAVLAVPL</sequence>
<comment type="caution">
    <text evidence="5">The sequence shown here is derived from an EMBL/GenBank/DDBJ whole genome shotgun (WGS) entry which is preliminary data.</text>
</comment>
<accession>A0A8J7RP73</accession>
<gene>
    <name evidence="5" type="ORF">NATSA_01470</name>
</gene>
<dbReference type="SUPFAM" id="SSF74853">
    <property type="entry name" value="Lamin A/C globular tail domain"/>
    <property type="match status" value="1"/>
</dbReference>
<feature type="transmembrane region" description="Helical" evidence="3">
    <location>
        <begin position="32"/>
        <end position="50"/>
    </location>
</feature>
<evidence type="ECO:0000313" key="5">
    <source>
        <dbReference type="EMBL" id="MBP3191324.1"/>
    </source>
</evidence>
<keyword evidence="3" id="KW-0812">Transmembrane</keyword>
<evidence type="ECO:0000259" key="4">
    <source>
        <dbReference type="PROSITE" id="PS51841"/>
    </source>
</evidence>
<feature type="domain" description="LTD" evidence="4">
    <location>
        <begin position="362"/>
        <end position="486"/>
    </location>
</feature>
<keyword evidence="3" id="KW-1133">Transmembrane helix</keyword>
<evidence type="ECO:0000256" key="1">
    <source>
        <dbReference type="ARBA" id="ARBA00022729"/>
    </source>
</evidence>
<feature type="domain" description="LTD" evidence="4">
    <location>
        <begin position="627"/>
        <end position="750"/>
    </location>
</feature>
<keyword evidence="3" id="KW-0472">Membrane</keyword>
<proteinExistence type="predicted"/>
<dbReference type="PROSITE" id="PS51841">
    <property type="entry name" value="LTD"/>
    <property type="match status" value="3"/>
</dbReference>
<dbReference type="InterPro" id="IPR001322">
    <property type="entry name" value="Lamin_tail_dom"/>
</dbReference>
<feature type="region of interest" description="Disordered" evidence="2">
    <location>
        <begin position="757"/>
        <end position="801"/>
    </location>
</feature>
<keyword evidence="1" id="KW-0732">Signal</keyword>
<evidence type="ECO:0000256" key="2">
    <source>
        <dbReference type="SAM" id="MobiDB-lite"/>
    </source>
</evidence>
<evidence type="ECO:0000256" key="3">
    <source>
        <dbReference type="SAM" id="Phobius"/>
    </source>
</evidence>
<dbReference type="Gene3D" id="2.60.40.1220">
    <property type="match status" value="1"/>
</dbReference>
<dbReference type="Proteomes" id="UP000673975">
    <property type="component" value="Unassembled WGS sequence"/>
</dbReference>
<dbReference type="InterPro" id="IPR036415">
    <property type="entry name" value="Lamin_tail_dom_sf"/>
</dbReference>
<organism evidence="5 6">
    <name type="scientific">Natronogracilivirga saccharolytica</name>
    <dbReference type="NCBI Taxonomy" id="2812953"/>
    <lineage>
        <taxon>Bacteria</taxon>
        <taxon>Pseudomonadati</taxon>
        <taxon>Balneolota</taxon>
        <taxon>Balneolia</taxon>
        <taxon>Balneolales</taxon>
        <taxon>Cyclonatronaceae</taxon>
        <taxon>Natronogracilivirga</taxon>
    </lineage>
</organism>
<dbReference type="Gene3D" id="2.60.40.1260">
    <property type="entry name" value="Lamin Tail domain"/>
    <property type="match status" value="1"/>
</dbReference>
<evidence type="ECO:0000313" key="6">
    <source>
        <dbReference type="Proteomes" id="UP000673975"/>
    </source>
</evidence>
<feature type="domain" description="LTD" evidence="4">
    <location>
        <begin position="878"/>
        <end position="1027"/>
    </location>
</feature>
<dbReference type="Pfam" id="PF00932">
    <property type="entry name" value="LTD"/>
    <property type="match status" value="3"/>
</dbReference>
<name>A0A8J7RP73_9BACT</name>
<dbReference type="InterPro" id="IPR014755">
    <property type="entry name" value="Cu-Rt/internalin_Ig-like"/>
</dbReference>
<reference evidence="5" key="1">
    <citation type="submission" date="2021-02" db="EMBL/GenBank/DDBJ databases">
        <title>Natronogracilivirga saccharolytica gen. nov. sp. nov. a new anaerobic, haloalkiliphilic carbohydrate-fermenting bacterium from soda lake and proposing of Cyclonatronumiaceae fam. nov. in the phylum Balneolaeota.</title>
        <authorList>
            <person name="Zhilina T.N."/>
            <person name="Sorokin D.Y."/>
            <person name="Zavarzina D.G."/>
            <person name="Toshchakov S.V."/>
            <person name="Kublanov I.V."/>
        </authorList>
    </citation>
    <scope>NUCLEOTIDE SEQUENCE</scope>
    <source>
        <strain evidence="5">Z-1702</strain>
    </source>
</reference>
<dbReference type="Gene3D" id="2.60.40.4070">
    <property type="match status" value="1"/>
</dbReference>